<feature type="signal peptide" evidence="1">
    <location>
        <begin position="1"/>
        <end position="20"/>
    </location>
</feature>
<reference evidence="2 3" key="1">
    <citation type="submission" date="2014-07" db="EMBL/GenBank/DDBJ databases">
        <authorList>
            <person name="McCorrison J."/>
            <person name="Sanka R."/>
            <person name="Torralba M."/>
            <person name="Gillis M."/>
            <person name="Haft D.H."/>
            <person name="Methe B."/>
            <person name="Sutton G."/>
            <person name="Nelson K.E."/>
        </authorList>
    </citation>
    <scope>NUCLEOTIDE SEQUENCE [LARGE SCALE GENOMIC DNA]</scope>
    <source>
        <strain evidence="2 3">DNF00320</strain>
    </source>
</reference>
<evidence type="ECO:0008006" key="4">
    <source>
        <dbReference type="Google" id="ProtNLM"/>
    </source>
</evidence>
<feature type="chain" id="PRO_5001916299" description="Lipoprotein" evidence="1">
    <location>
        <begin position="21"/>
        <end position="119"/>
    </location>
</feature>
<dbReference type="OrthoDB" id="1070766at2"/>
<evidence type="ECO:0000256" key="1">
    <source>
        <dbReference type="SAM" id="SignalP"/>
    </source>
</evidence>
<evidence type="ECO:0000313" key="2">
    <source>
        <dbReference type="EMBL" id="KGF44525.1"/>
    </source>
</evidence>
<proteinExistence type="predicted"/>
<dbReference type="Proteomes" id="UP000029525">
    <property type="component" value="Unassembled WGS sequence"/>
</dbReference>
<name>A0A096AC83_9BACT</name>
<dbReference type="RefSeq" id="WP_036867190.1">
    <property type="nucleotide sequence ID" value="NZ_JRNQ01000035.1"/>
</dbReference>
<protein>
    <recommendedName>
        <fullName evidence="4">Lipoprotein</fullName>
    </recommendedName>
</protein>
<dbReference type="AlphaFoldDB" id="A0A096AC83"/>
<dbReference type="PROSITE" id="PS51257">
    <property type="entry name" value="PROKAR_LIPOPROTEIN"/>
    <property type="match status" value="1"/>
</dbReference>
<comment type="caution">
    <text evidence="2">The sequence shown here is derived from an EMBL/GenBank/DDBJ whole genome shotgun (WGS) entry which is preliminary data.</text>
</comment>
<evidence type="ECO:0000313" key="3">
    <source>
        <dbReference type="Proteomes" id="UP000029525"/>
    </source>
</evidence>
<keyword evidence="1" id="KW-0732">Signal</keyword>
<gene>
    <name evidence="2" type="ORF">HMPREF0647_06625</name>
</gene>
<accession>A0A096AC83</accession>
<organism evidence="2 3">
    <name type="scientific">Prevotella bivia DNF00320</name>
    <dbReference type="NCBI Taxonomy" id="1401068"/>
    <lineage>
        <taxon>Bacteria</taxon>
        <taxon>Pseudomonadati</taxon>
        <taxon>Bacteroidota</taxon>
        <taxon>Bacteroidia</taxon>
        <taxon>Bacteroidales</taxon>
        <taxon>Prevotellaceae</taxon>
        <taxon>Prevotella</taxon>
    </lineage>
</organism>
<dbReference type="EMBL" id="JRNQ01000035">
    <property type="protein sequence ID" value="KGF44525.1"/>
    <property type="molecule type" value="Genomic_DNA"/>
</dbReference>
<sequence length="119" mass="13204">MKIKTLISTLIIASASTSMTSCSTSESAFNDLQNFSTQIETRGQYYDAHDWKKAVKKFGKIRKNISKHEYTVAERTRIGKLEGKVVKDMAKGMKDGVTNHILGIASEIQGIMDELGFGK</sequence>